<dbReference type="AlphaFoldDB" id="A0A6P1Y2T8"/>
<sequence length="97" mass="10770">MPNLQLRDIDAQLYNWLCVNAKLANHSISQHVITILQEKAAAPQETPAKAVDAFLALNDSWGDDRSAEEIVSEIRNSRINTSARGNDFLRSVIHSGK</sequence>
<dbReference type="SUPFAM" id="SSF47598">
    <property type="entry name" value="Ribbon-helix-helix"/>
    <property type="match status" value="1"/>
</dbReference>
<reference evidence="1 2" key="1">
    <citation type="submission" date="2020-01" db="EMBL/GenBank/DDBJ databases">
        <title>Complete genome sequence of a human oral phylogroup 1 Treponema sp. strain ATCC 700766, originally isolated from periodontitis dental plaque.</title>
        <authorList>
            <person name="Chan Y."/>
            <person name="Huo Y.-B."/>
            <person name="Yu X.-L."/>
            <person name="Zeng H."/>
            <person name="Leung W.-K."/>
            <person name="Watt R.M."/>
        </authorList>
    </citation>
    <scope>NUCLEOTIDE SEQUENCE [LARGE SCALE GENOMIC DNA]</scope>
    <source>
        <strain evidence="1 2">OMZ 804</strain>
    </source>
</reference>
<organism evidence="1 2">
    <name type="scientific">Treponema vincentii</name>
    <dbReference type="NCBI Taxonomy" id="69710"/>
    <lineage>
        <taxon>Bacteria</taxon>
        <taxon>Pseudomonadati</taxon>
        <taxon>Spirochaetota</taxon>
        <taxon>Spirochaetia</taxon>
        <taxon>Spirochaetales</taxon>
        <taxon>Treponemataceae</taxon>
        <taxon>Treponema</taxon>
    </lineage>
</organism>
<dbReference type="KEGG" id="trz:GWP43_09795"/>
<dbReference type="EMBL" id="CP048020">
    <property type="protein sequence ID" value="QHX43679.1"/>
    <property type="molecule type" value="Genomic_DNA"/>
</dbReference>
<protein>
    <submittedName>
        <fullName evidence="1">Antitoxin</fullName>
    </submittedName>
</protein>
<dbReference type="InterPro" id="IPR010985">
    <property type="entry name" value="Ribbon_hlx_hlx"/>
</dbReference>
<accession>A0A6P1Y2T8</accession>
<proteinExistence type="predicted"/>
<dbReference type="GO" id="GO:0006355">
    <property type="term" value="P:regulation of DNA-templated transcription"/>
    <property type="evidence" value="ECO:0007669"/>
    <property type="project" value="InterPro"/>
</dbReference>
<evidence type="ECO:0000313" key="1">
    <source>
        <dbReference type="EMBL" id="QHX43679.1"/>
    </source>
</evidence>
<dbReference type="RefSeq" id="WP_162663993.1">
    <property type="nucleotide sequence ID" value="NZ_CP048020.1"/>
</dbReference>
<gene>
    <name evidence="1" type="ORF">GWP43_09795</name>
</gene>
<name>A0A6P1Y2T8_9SPIR</name>
<evidence type="ECO:0000313" key="2">
    <source>
        <dbReference type="Proteomes" id="UP000464374"/>
    </source>
</evidence>
<dbReference type="Proteomes" id="UP000464374">
    <property type="component" value="Chromosome"/>
</dbReference>